<evidence type="ECO:0000313" key="1">
    <source>
        <dbReference type="EMBL" id="VAV98930.1"/>
    </source>
</evidence>
<sequence length="191" mass="21459">MPDENAAIRDMPVEFSRPVDVTTIGAKGRRFEFQASEEERTALAERYSVVSIDQLDSICVITPAKSGRYSLSAGFTAKLVQLCGISLDPVEELISEKFKITLQQPERPSHSERAEVDFDFDESDVEMIHSNLVDMGELIAQHLSLEINPYPRKAGVSGEELGQKIIRENDVIPDQEKKNPFDLLKTLKHKT</sequence>
<dbReference type="InterPro" id="IPR003772">
    <property type="entry name" value="YceD"/>
</dbReference>
<dbReference type="AlphaFoldDB" id="A0A3B0RZA9"/>
<proteinExistence type="predicted"/>
<dbReference type="EMBL" id="UOEJ01000107">
    <property type="protein sequence ID" value="VAV98930.1"/>
    <property type="molecule type" value="Genomic_DNA"/>
</dbReference>
<protein>
    <recommendedName>
        <fullName evidence="2">DUF177 domain-containing protein</fullName>
    </recommendedName>
</protein>
<dbReference type="Pfam" id="PF02620">
    <property type="entry name" value="YceD"/>
    <property type="match status" value="1"/>
</dbReference>
<organism evidence="1">
    <name type="scientific">hydrothermal vent metagenome</name>
    <dbReference type="NCBI Taxonomy" id="652676"/>
    <lineage>
        <taxon>unclassified sequences</taxon>
        <taxon>metagenomes</taxon>
        <taxon>ecological metagenomes</taxon>
    </lineage>
</organism>
<evidence type="ECO:0008006" key="2">
    <source>
        <dbReference type="Google" id="ProtNLM"/>
    </source>
</evidence>
<gene>
    <name evidence="1" type="ORF">MNBD_ALPHA01-169</name>
</gene>
<reference evidence="1" key="1">
    <citation type="submission" date="2018-06" db="EMBL/GenBank/DDBJ databases">
        <authorList>
            <person name="Zhirakovskaya E."/>
        </authorList>
    </citation>
    <scope>NUCLEOTIDE SEQUENCE</scope>
</reference>
<name>A0A3B0RZA9_9ZZZZ</name>
<accession>A0A3B0RZA9</accession>